<comment type="function">
    <text evidence="8">Involved in the biosynthesis of the chorismate, which leads to the biosynthesis of aromatic amino acids. Catalyzes the reversible NADPH linked reduction of 3-dehydroshikimate (DHSA) to yield shikimate (SA).</text>
</comment>
<feature type="active site" description="Proton acceptor" evidence="8">
    <location>
        <position position="68"/>
    </location>
</feature>
<feature type="binding site" evidence="8">
    <location>
        <position position="218"/>
    </location>
    <ligand>
        <name>NADP(+)</name>
        <dbReference type="ChEBI" id="CHEBI:58349"/>
    </ligand>
</feature>
<dbReference type="NCBIfam" id="TIGR00507">
    <property type="entry name" value="aroE"/>
    <property type="match status" value="1"/>
</dbReference>
<dbReference type="Gene3D" id="3.40.50.720">
    <property type="entry name" value="NAD(P)-binding Rossmann-like Domain"/>
    <property type="match status" value="1"/>
</dbReference>
<dbReference type="CDD" id="cd01065">
    <property type="entry name" value="NAD_bind_Shikimate_DH"/>
    <property type="match status" value="1"/>
</dbReference>
<keyword evidence="6 8" id="KW-0057">Aromatic amino acid biosynthesis</keyword>
<proteinExistence type="inferred from homology"/>
<dbReference type="Pfam" id="PF01488">
    <property type="entry name" value="Shikimate_DH"/>
    <property type="match status" value="1"/>
</dbReference>
<reference evidence="12 13" key="1">
    <citation type="submission" date="2023-10" db="EMBL/GenBank/DDBJ databases">
        <title>Two novel species belonging to the OM43/NOR5 clade.</title>
        <authorList>
            <person name="Park M."/>
        </authorList>
    </citation>
    <scope>NUCLEOTIDE SEQUENCE [LARGE SCALE GENOMIC DNA]</scope>
    <source>
        <strain evidence="12 13">IMCC43200</strain>
    </source>
</reference>
<comment type="catalytic activity">
    <reaction evidence="7 8">
        <text>shikimate + NADP(+) = 3-dehydroshikimate + NADPH + H(+)</text>
        <dbReference type="Rhea" id="RHEA:17737"/>
        <dbReference type="ChEBI" id="CHEBI:15378"/>
        <dbReference type="ChEBI" id="CHEBI:16630"/>
        <dbReference type="ChEBI" id="CHEBI:36208"/>
        <dbReference type="ChEBI" id="CHEBI:57783"/>
        <dbReference type="ChEBI" id="CHEBI:58349"/>
        <dbReference type="EC" id="1.1.1.25"/>
    </reaction>
</comment>
<feature type="binding site" evidence="8">
    <location>
        <begin position="130"/>
        <end position="134"/>
    </location>
    <ligand>
        <name>NADP(+)</name>
        <dbReference type="ChEBI" id="CHEBI:58349"/>
    </ligand>
</feature>
<dbReference type="EMBL" id="CP136864">
    <property type="protein sequence ID" value="WOJ92491.1"/>
    <property type="molecule type" value="Genomic_DNA"/>
</dbReference>
<feature type="domain" description="Quinate/shikimate 5-dehydrogenase/glutamyl-tRNA reductase" evidence="9">
    <location>
        <begin position="120"/>
        <end position="195"/>
    </location>
</feature>
<evidence type="ECO:0000256" key="5">
    <source>
        <dbReference type="ARBA" id="ARBA00023002"/>
    </source>
</evidence>
<keyword evidence="5 8" id="KW-0560">Oxidoreductase</keyword>
<dbReference type="InterPro" id="IPR036291">
    <property type="entry name" value="NAD(P)-bd_dom_sf"/>
</dbReference>
<dbReference type="GO" id="GO:0004764">
    <property type="term" value="F:shikimate 3-dehydrogenase (NADP+) activity"/>
    <property type="evidence" value="ECO:0007669"/>
    <property type="project" value="UniProtKB-EC"/>
</dbReference>
<dbReference type="InterPro" id="IPR011342">
    <property type="entry name" value="Shikimate_DH"/>
</dbReference>
<evidence type="ECO:0000256" key="2">
    <source>
        <dbReference type="ARBA" id="ARBA00012962"/>
    </source>
</evidence>
<comment type="subunit">
    <text evidence="8">Homodimer.</text>
</comment>
<feature type="binding site" evidence="8">
    <location>
        <position position="64"/>
    </location>
    <ligand>
        <name>shikimate</name>
        <dbReference type="ChEBI" id="CHEBI:36208"/>
    </ligand>
</feature>
<feature type="binding site" evidence="8">
    <location>
        <position position="220"/>
    </location>
    <ligand>
        <name>shikimate</name>
        <dbReference type="ChEBI" id="CHEBI:36208"/>
    </ligand>
</feature>
<evidence type="ECO:0000259" key="10">
    <source>
        <dbReference type="Pfam" id="PF08501"/>
    </source>
</evidence>
<dbReference type="NCBIfam" id="NF001310">
    <property type="entry name" value="PRK00258.1-2"/>
    <property type="match status" value="1"/>
</dbReference>
<evidence type="ECO:0000259" key="11">
    <source>
        <dbReference type="Pfam" id="PF18317"/>
    </source>
</evidence>
<evidence type="ECO:0000256" key="6">
    <source>
        <dbReference type="ARBA" id="ARBA00023141"/>
    </source>
</evidence>
<evidence type="ECO:0000259" key="9">
    <source>
        <dbReference type="Pfam" id="PF01488"/>
    </source>
</evidence>
<evidence type="ECO:0000256" key="7">
    <source>
        <dbReference type="ARBA" id="ARBA00049442"/>
    </source>
</evidence>
<dbReference type="InterPro" id="IPR006151">
    <property type="entry name" value="Shikm_DH/Glu-tRNA_Rdtase"/>
</dbReference>
<dbReference type="SUPFAM" id="SSF51735">
    <property type="entry name" value="NAD(P)-binding Rossmann-fold domains"/>
    <property type="match status" value="1"/>
</dbReference>
<keyword evidence="13" id="KW-1185">Reference proteome</keyword>
<comment type="pathway">
    <text evidence="1 8">Metabolic intermediate biosynthesis; chorismate biosynthesis; chorismate from D-erythrose 4-phosphate and phosphoenolpyruvate: step 4/7.</text>
</comment>
<dbReference type="InterPro" id="IPR013708">
    <property type="entry name" value="Shikimate_DH-bd_N"/>
</dbReference>
<feature type="domain" description="Shikimate dehydrogenase substrate binding N-terminal" evidence="10">
    <location>
        <begin position="9"/>
        <end position="91"/>
    </location>
</feature>
<name>A0ABZ0I300_9GAMM</name>
<dbReference type="InterPro" id="IPR022893">
    <property type="entry name" value="Shikimate_DH_fam"/>
</dbReference>
<feature type="binding site" evidence="8">
    <location>
        <position position="105"/>
    </location>
    <ligand>
        <name>shikimate</name>
        <dbReference type="ChEBI" id="CHEBI:36208"/>
    </ligand>
</feature>
<dbReference type="HAMAP" id="MF_00222">
    <property type="entry name" value="Shikimate_DH_AroE"/>
    <property type="match status" value="1"/>
</dbReference>
<keyword evidence="4 8" id="KW-0521">NADP</keyword>
<feature type="binding site" evidence="8">
    <location>
        <position position="89"/>
    </location>
    <ligand>
        <name>shikimate</name>
        <dbReference type="ChEBI" id="CHEBI:36208"/>
    </ligand>
</feature>
<evidence type="ECO:0000256" key="8">
    <source>
        <dbReference type="HAMAP-Rule" id="MF_00222"/>
    </source>
</evidence>
<comment type="caution">
    <text evidence="8">Lacks conserved residue(s) required for the propagation of feature annotation.</text>
</comment>
<protein>
    <recommendedName>
        <fullName evidence="2 8">Shikimate dehydrogenase (NADP(+))</fullName>
        <shortName evidence="8">SDH</shortName>
        <ecNumber evidence="2 8">1.1.1.25</ecNumber>
    </recommendedName>
</protein>
<gene>
    <name evidence="8 12" type="primary">aroE</name>
    <name evidence="12" type="ORF">R0135_11930</name>
</gene>
<feature type="binding site" evidence="8">
    <location>
        <position position="249"/>
    </location>
    <ligand>
        <name>shikimate</name>
        <dbReference type="ChEBI" id="CHEBI:36208"/>
    </ligand>
</feature>
<keyword evidence="3 8" id="KW-0028">Amino-acid biosynthesis</keyword>
<dbReference type="PANTHER" id="PTHR21089:SF1">
    <property type="entry name" value="BIFUNCTIONAL 3-DEHYDROQUINATE DEHYDRATASE_SHIKIMATE DEHYDROGENASE, CHLOROPLASTIC"/>
    <property type="match status" value="1"/>
</dbReference>
<feature type="binding site" evidence="8">
    <location>
        <begin position="17"/>
        <end position="19"/>
    </location>
    <ligand>
        <name>shikimate</name>
        <dbReference type="ChEBI" id="CHEBI:36208"/>
    </ligand>
</feature>
<evidence type="ECO:0000256" key="4">
    <source>
        <dbReference type="ARBA" id="ARBA00022857"/>
    </source>
</evidence>
<dbReference type="Pfam" id="PF08501">
    <property type="entry name" value="Shikimate_dh_N"/>
    <property type="match status" value="1"/>
</dbReference>
<dbReference type="RefSeq" id="WP_407347090.1">
    <property type="nucleotide sequence ID" value="NZ_CP136864.1"/>
</dbReference>
<dbReference type="PANTHER" id="PTHR21089">
    <property type="entry name" value="SHIKIMATE DEHYDROGENASE"/>
    <property type="match status" value="1"/>
</dbReference>
<feature type="domain" description="SDH C-terminal" evidence="11">
    <location>
        <begin position="242"/>
        <end position="272"/>
    </location>
</feature>
<sequence>MTDKLRFAVFGNPIKHSRSPLIHAAFAKQCNVPLEYRALRVELGDFERAVTAFFDAGGSGLNITVPFKEQAAALAAELTPRAARATAVNTLWRDADGVLHGDTTDGVGLVRDMVANLGWRVQGMRVLIVGAGGAVRGVLEPMMRELPDSVHIVNRTVERAETLAREFGVLGKVTAGGYETLTDRQFDLVINASSAGLQGEGPTLPAGILSERCCCYDLLYAAEPTLFMRWAAHNAAWAVSDGLGMLVEQAAEAFYVWHRQRPETQPVVQQLRGVLAAAA</sequence>
<evidence type="ECO:0000256" key="1">
    <source>
        <dbReference type="ARBA" id="ARBA00004871"/>
    </source>
</evidence>
<dbReference type="InterPro" id="IPR041121">
    <property type="entry name" value="SDH_C"/>
</dbReference>
<dbReference type="EC" id="1.1.1.25" evidence="2 8"/>
<dbReference type="SUPFAM" id="SSF53223">
    <property type="entry name" value="Aminoacid dehydrogenase-like, N-terminal domain"/>
    <property type="match status" value="1"/>
</dbReference>
<dbReference type="InterPro" id="IPR046346">
    <property type="entry name" value="Aminoacid_DH-like_N_sf"/>
</dbReference>
<dbReference type="Gene3D" id="3.40.50.10860">
    <property type="entry name" value="Leucine Dehydrogenase, chain A, domain 1"/>
    <property type="match status" value="1"/>
</dbReference>
<evidence type="ECO:0000256" key="3">
    <source>
        <dbReference type="ARBA" id="ARBA00022605"/>
    </source>
</evidence>
<dbReference type="Pfam" id="PF18317">
    <property type="entry name" value="SDH_C"/>
    <property type="match status" value="1"/>
</dbReference>
<evidence type="ECO:0000313" key="13">
    <source>
        <dbReference type="Proteomes" id="UP001626537"/>
    </source>
</evidence>
<feature type="binding site" evidence="8">
    <location>
        <begin position="154"/>
        <end position="159"/>
    </location>
    <ligand>
        <name>NADP(+)</name>
        <dbReference type="ChEBI" id="CHEBI:58349"/>
    </ligand>
</feature>
<accession>A0ABZ0I300</accession>
<dbReference type="Proteomes" id="UP001626537">
    <property type="component" value="Chromosome"/>
</dbReference>
<evidence type="ECO:0000313" key="12">
    <source>
        <dbReference type="EMBL" id="WOJ92491.1"/>
    </source>
</evidence>
<comment type="similarity">
    <text evidence="8">Belongs to the shikimate dehydrogenase family.</text>
</comment>
<feature type="binding site" evidence="8">
    <location>
        <position position="242"/>
    </location>
    <ligand>
        <name>NADP(+)</name>
        <dbReference type="ChEBI" id="CHEBI:58349"/>
    </ligand>
</feature>
<organism evidence="12 13">
    <name type="scientific">Congregibacter variabilis</name>
    <dbReference type="NCBI Taxonomy" id="3081200"/>
    <lineage>
        <taxon>Bacteria</taxon>
        <taxon>Pseudomonadati</taxon>
        <taxon>Pseudomonadota</taxon>
        <taxon>Gammaproteobacteria</taxon>
        <taxon>Cellvibrionales</taxon>
        <taxon>Halieaceae</taxon>
        <taxon>Congregibacter</taxon>
    </lineage>
</organism>